<dbReference type="PROSITE" id="PS50888">
    <property type="entry name" value="BHLH"/>
    <property type="match status" value="1"/>
</dbReference>
<reference evidence="7 8" key="1">
    <citation type="submission" date="2024-01" db="EMBL/GenBank/DDBJ databases">
        <title>The genomes of 5 underutilized Papilionoideae crops provide insights into root nodulation and disease resistanc.</title>
        <authorList>
            <person name="Yuan L."/>
        </authorList>
    </citation>
    <scope>NUCLEOTIDE SEQUENCE [LARGE SCALE GENOMIC DNA]</scope>
    <source>
        <strain evidence="7">ZHUSHIDOU_FW_LH</strain>
        <tissue evidence="7">Leaf</tissue>
    </source>
</reference>
<organism evidence="7 8">
    <name type="scientific">Crotalaria pallida</name>
    <name type="common">Smooth rattlebox</name>
    <name type="synonym">Crotalaria striata</name>
    <dbReference type="NCBI Taxonomy" id="3830"/>
    <lineage>
        <taxon>Eukaryota</taxon>
        <taxon>Viridiplantae</taxon>
        <taxon>Streptophyta</taxon>
        <taxon>Embryophyta</taxon>
        <taxon>Tracheophyta</taxon>
        <taxon>Spermatophyta</taxon>
        <taxon>Magnoliopsida</taxon>
        <taxon>eudicotyledons</taxon>
        <taxon>Gunneridae</taxon>
        <taxon>Pentapetalae</taxon>
        <taxon>rosids</taxon>
        <taxon>fabids</taxon>
        <taxon>Fabales</taxon>
        <taxon>Fabaceae</taxon>
        <taxon>Papilionoideae</taxon>
        <taxon>50 kb inversion clade</taxon>
        <taxon>genistoids sensu lato</taxon>
        <taxon>core genistoids</taxon>
        <taxon>Crotalarieae</taxon>
        <taxon>Crotalaria</taxon>
    </lineage>
</organism>
<dbReference type="PANTHER" id="PTHR45959">
    <property type="entry name" value="BHLH TRANSCRIPTION FACTOR"/>
    <property type="match status" value="1"/>
</dbReference>
<feature type="region of interest" description="Disordered" evidence="5">
    <location>
        <begin position="1"/>
        <end position="99"/>
    </location>
</feature>
<proteinExistence type="predicted"/>
<keyword evidence="2" id="KW-0805">Transcription regulation</keyword>
<gene>
    <name evidence="7" type="ORF">RIF29_28309</name>
</gene>
<dbReference type="InterPro" id="IPR052610">
    <property type="entry name" value="bHLH_transcription_regulator"/>
</dbReference>
<feature type="compositionally biased region" description="Basic and acidic residues" evidence="5">
    <location>
        <begin position="67"/>
        <end position="78"/>
    </location>
</feature>
<keyword evidence="4" id="KW-0539">Nucleus</keyword>
<feature type="compositionally biased region" description="Polar residues" evidence="5">
    <location>
        <begin position="14"/>
        <end position="28"/>
    </location>
</feature>
<sequence length="125" mass="14183">MKEDLRKKPRHSSTPRTYILSFDNSTIIPATPEPCLANEKMGTRSSSSSNKSNNNNNNSPPLSSKKVTMENRNVEPKQKANQGGKKNRNDSQTMEHIMAERRRRQELTEKFIALSATIPDLKKVE</sequence>
<comment type="caution">
    <text evidence="7">The sequence shown here is derived from an EMBL/GenBank/DDBJ whole genome shotgun (WGS) entry which is preliminary data.</text>
</comment>
<evidence type="ECO:0000256" key="3">
    <source>
        <dbReference type="ARBA" id="ARBA00023163"/>
    </source>
</evidence>
<dbReference type="SUPFAM" id="SSF47459">
    <property type="entry name" value="HLH, helix-loop-helix DNA-binding domain"/>
    <property type="match status" value="1"/>
</dbReference>
<dbReference type="InterPro" id="IPR036638">
    <property type="entry name" value="HLH_DNA-bd_sf"/>
</dbReference>
<dbReference type="GO" id="GO:0046983">
    <property type="term" value="F:protein dimerization activity"/>
    <property type="evidence" value="ECO:0007669"/>
    <property type="project" value="InterPro"/>
</dbReference>
<evidence type="ECO:0000259" key="6">
    <source>
        <dbReference type="PROSITE" id="PS50888"/>
    </source>
</evidence>
<dbReference type="InterPro" id="IPR011598">
    <property type="entry name" value="bHLH_dom"/>
</dbReference>
<evidence type="ECO:0000256" key="5">
    <source>
        <dbReference type="SAM" id="MobiDB-lite"/>
    </source>
</evidence>
<evidence type="ECO:0000313" key="8">
    <source>
        <dbReference type="Proteomes" id="UP001372338"/>
    </source>
</evidence>
<dbReference type="PANTHER" id="PTHR45959:SF8">
    <property type="entry name" value="PROTEIN, PUTATIVE-RELATED"/>
    <property type="match status" value="1"/>
</dbReference>
<feature type="domain" description="BHLH" evidence="6">
    <location>
        <begin position="91"/>
        <end position="125"/>
    </location>
</feature>
<dbReference type="GO" id="GO:0005634">
    <property type="term" value="C:nucleus"/>
    <property type="evidence" value="ECO:0007669"/>
    <property type="project" value="UniProtKB-SubCell"/>
</dbReference>
<dbReference type="Gene3D" id="4.10.280.10">
    <property type="entry name" value="Helix-loop-helix DNA-binding domain"/>
    <property type="match status" value="1"/>
</dbReference>
<evidence type="ECO:0000256" key="1">
    <source>
        <dbReference type="ARBA" id="ARBA00004123"/>
    </source>
</evidence>
<dbReference type="EMBL" id="JAYWIO010000005">
    <property type="protein sequence ID" value="KAK7261982.1"/>
    <property type="molecule type" value="Genomic_DNA"/>
</dbReference>
<evidence type="ECO:0000256" key="4">
    <source>
        <dbReference type="ARBA" id="ARBA00023242"/>
    </source>
</evidence>
<accession>A0AAN9I189</accession>
<feature type="compositionally biased region" description="Low complexity" evidence="5">
    <location>
        <begin position="45"/>
        <end position="66"/>
    </location>
</feature>
<name>A0AAN9I189_CROPI</name>
<evidence type="ECO:0000313" key="7">
    <source>
        <dbReference type="EMBL" id="KAK7261982.1"/>
    </source>
</evidence>
<protein>
    <recommendedName>
        <fullName evidence="6">BHLH domain-containing protein</fullName>
    </recommendedName>
</protein>
<evidence type="ECO:0000256" key="2">
    <source>
        <dbReference type="ARBA" id="ARBA00023015"/>
    </source>
</evidence>
<comment type="subcellular location">
    <subcellularLocation>
        <location evidence="1">Nucleus</location>
    </subcellularLocation>
</comment>
<keyword evidence="8" id="KW-1185">Reference proteome</keyword>
<dbReference type="Proteomes" id="UP001372338">
    <property type="component" value="Unassembled WGS sequence"/>
</dbReference>
<dbReference type="AlphaFoldDB" id="A0AAN9I189"/>
<keyword evidence="3" id="KW-0804">Transcription</keyword>